<dbReference type="KEGG" id="anr:Ana3638_14820"/>
<feature type="transmembrane region" description="Helical" evidence="2">
    <location>
        <begin position="35"/>
        <end position="63"/>
    </location>
</feature>
<dbReference type="SUPFAM" id="SSF56954">
    <property type="entry name" value="Outer membrane efflux proteins (OEP)"/>
    <property type="match status" value="1"/>
</dbReference>
<organism evidence="3 4">
    <name type="scientific">Anaerocolumna sedimenticola</name>
    <dbReference type="NCBI Taxonomy" id="2696063"/>
    <lineage>
        <taxon>Bacteria</taxon>
        <taxon>Bacillati</taxon>
        <taxon>Bacillota</taxon>
        <taxon>Clostridia</taxon>
        <taxon>Lachnospirales</taxon>
        <taxon>Lachnospiraceae</taxon>
        <taxon>Anaerocolumna</taxon>
    </lineage>
</organism>
<keyword evidence="2" id="KW-0472">Membrane</keyword>
<evidence type="ECO:0000313" key="3">
    <source>
        <dbReference type="EMBL" id="QHQ61896.1"/>
    </source>
</evidence>
<evidence type="ECO:0000313" key="4">
    <source>
        <dbReference type="Proteomes" id="UP000464314"/>
    </source>
</evidence>
<gene>
    <name evidence="3" type="ORF">Ana3638_14820</name>
</gene>
<feature type="coiled-coil region" evidence="1">
    <location>
        <begin position="268"/>
        <end position="295"/>
    </location>
</feature>
<sequence>MKFLVKEWTSIKLQCYNWKTNLKERIDIMYLCKKILTASIALGLVTTAASLSVTLAATVAYAAGESNPDSEIILTLTDAKERLLEENTDLELLENNLNNLYYQLRSSREDLENLEDSQEDYGENLEDLKAKLTDLENEKAAFIADQEAPLTPPLSTDEYINRLIDFDIRISQLNQTINSLTNNIGSLNDNENSLEANIDSIRNNIDLQEENKAITEEKLKYNLEKIYIQILSLDLEIIKKESTLSLTELAFYNENLKLQLGLTQVSNVKSTEETYLYAKNNLDSLRNQQDQLMNELKVLMGYPTGTKVKLEDISLNEITLPSYQDGLNEVLKDGVEINYQKMLCDNQKDYIDDLEDEYDGSENEIRNEKYKLEEYEINLKKVMTAAENTYYNNYHDFELLGDSVDLLEEQLTHTESLNKQSHMQYDLGVLSKEDLAAKDDAYLQAQLTFKQKQYEFAAAASAYNMAEQGYLIN</sequence>
<feature type="coiled-coil region" evidence="1">
    <location>
        <begin position="170"/>
        <end position="224"/>
    </location>
</feature>
<dbReference type="Gene3D" id="1.20.1600.10">
    <property type="entry name" value="Outer membrane efflux proteins (OEP)"/>
    <property type="match status" value="2"/>
</dbReference>
<evidence type="ECO:0000256" key="2">
    <source>
        <dbReference type="SAM" id="Phobius"/>
    </source>
</evidence>
<accession>A0A6P1TQ33</accession>
<evidence type="ECO:0000256" key="1">
    <source>
        <dbReference type="SAM" id="Coils"/>
    </source>
</evidence>
<protein>
    <submittedName>
        <fullName evidence="3">TolC family protein</fullName>
    </submittedName>
</protein>
<dbReference type="RefSeq" id="WP_161838721.1">
    <property type="nucleotide sequence ID" value="NZ_CP048000.1"/>
</dbReference>
<dbReference type="Proteomes" id="UP000464314">
    <property type="component" value="Chromosome"/>
</dbReference>
<dbReference type="AlphaFoldDB" id="A0A6P1TQ33"/>
<keyword evidence="1" id="KW-0175">Coiled coil</keyword>
<name>A0A6P1TQ33_9FIRM</name>
<reference evidence="3 4" key="1">
    <citation type="submission" date="2020-01" db="EMBL/GenBank/DDBJ databases">
        <title>Genome analysis of Anaerocolumna sp. CBA3638.</title>
        <authorList>
            <person name="Kim J."/>
            <person name="Roh S.W."/>
        </authorList>
    </citation>
    <scope>NUCLEOTIDE SEQUENCE [LARGE SCALE GENOMIC DNA]</scope>
    <source>
        <strain evidence="3 4">CBA3638</strain>
    </source>
</reference>
<feature type="coiled-coil region" evidence="1">
    <location>
        <begin position="344"/>
        <end position="378"/>
    </location>
</feature>
<proteinExistence type="predicted"/>
<keyword evidence="2" id="KW-0812">Transmembrane</keyword>
<dbReference type="EMBL" id="CP048000">
    <property type="protein sequence ID" value="QHQ61896.1"/>
    <property type="molecule type" value="Genomic_DNA"/>
</dbReference>
<keyword evidence="2" id="KW-1133">Transmembrane helix</keyword>
<feature type="coiled-coil region" evidence="1">
    <location>
        <begin position="76"/>
        <end position="145"/>
    </location>
</feature>
<keyword evidence="4" id="KW-1185">Reference proteome</keyword>